<proteinExistence type="predicted"/>
<name>A0A444MHJ2_9SPHI</name>
<keyword evidence="2" id="KW-1185">Reference proteome</keyword>
<sequence length="135" mass="15813">MYALYQDFKSFVLKYIHQENRAFIYWAQQDNKLNITDDSFTGLGLAHSKLKGDIITKINTYSDPKQQLTDVMIKLLPDARQEQFQKFKTDRTITFNIPTDDVNFLGWSNVMLTNFRIYINGAMTISTPWITLCKE</sequence>
<reference evidence="1 2" key="1">
    <citation type="submission" date="2019-01" db="EMBL/GenBank/DDBJ databases">
        <title>Mucilaginibacter antarcticum sp. nov., isolated from antarctic soil.</title>
        <authorList>
            <person name="Yan Y.-Q."/>
            <person name="Du Z.-J."/>
        </authorList>
    </citation>
    <scope>NUCLEOTIDE SEQUENCE [LARGE SCALE GENOMIC DNA]</scope>
    <source>
        <strain evidence="1 2">F01003</strain>
    </source>
</reference>
<organism evidence="1 2">
    <name type="scientific">Mucilaginibacter gilvus</name>
    <dbReference type="NCBI Taxonomy" id="2305909"/>
    <lineage>
        <taxon>Bacteria</taxon>
        <taxon>Pseudomonadati</taxon>
        <taxon>Bacteroidota</taxon>
        <taxon>Sphingobacteriia</taxon>
        <taxon>Sphingobacteriales</taxon>
        <taxon>Sphingobacteriaceae</taxon>
        <taxon>Mucilaginibacter</taxon>
    </lineage>
</organism>
<dbReference type="AlphaFoldDB" id="A0A444MHJ2"/>
<accession>A0A444MHJ2</accession>
<dbReference type="EMBL" id="SBIW01000030">
    <property type="protein sequence ID" value="RWY46187.1"/>
    <property type="molecule type" value="Genomic_DNA"/>
</dbReference>
<gene>
    <name evidence="1" type="ORF">EPL05_22805</name>
</gene>
<evidence type="ECO:0000313" key="2">
    <source>
        <dbReference type="Proteomes" id="UP000286701"/>
    </source>
</evidence>
<comment type="caution">
    <text evidence="1">The sequence shown here is derived from an EMBL/GenBank/DDBJ whole genome shotgun (WGS) entry which is preliminary data.</text>
</comment>
<dbReference type="RefSeq" id="WP_128536302.1">
    <property type="nucleotide sequence ID" value="NZ_SBIW01000030.1"/>
</dbReference>
<dbReference type="Proteomes" id="UP000286701">
    <property type="component" value="Unassembled WGS sequence"/>
</dbReference>
<evidence type="ECO:0000313" key="1">
    <source>
        <dbReference type="EMBL" id="RWY46187.1"/>
    </source>
</evidence>
<protein>
    <submittedName>
        <fullName evidence="1">Uncharacterized protein</fullName>
    </submittedName>
</protein>
<dbReference type="OrthoDB" id="2663764at2"/>